<dbReference type="InterPro" id="IPR014014">
    <property type="entry name" value="RNA_helicase_DEAD_Q_motif"/>
</dbReference>
<dbReference type="Pfam" id="PF00271">
    <property type="entry name" value="Helicase_C"/>
    <property type="match status" value="1"/>
</dbReference>
<evidence type="ECO:0000256" key="11">
    <source>
        <dbReference type="PROSITE-ProRule" id="PRU00552"/>
    </source>
</evidence>
<accession>A0A1G7NJY6</accession>
<feature type="domain" description="DEAD-box RNA helicase Q" evidence="16">
    <location>
        <begin position="3"/>
        <end position="31"/>
    </location>
</feature>
<dbReference type="Pfam" id="PF25399">
    <property type="entry name" value="DeaD_dimer"/>
    <property type="match status" value="1"/>
</dbReference>
<evidence type="ECO:0000259" key="14">
    <source>
        <dbReference type="PROSITE" id="PS51192"/>
    </source>
</evidence>
<keyword evidence="2" id="KW-0963">Cytoplasm</keyword>
<dbReference type="SUPFAM" id="SSF52540">
    <property type="entry name" value="P-loop containing nucleoside triphosphate hydrolases"/>
    <property type="match status" value="1"/>
</dbReference>
<evidence type="ECO:0000256" key="12">
    <source>
        <dbReference type="RuleBase" id="RU000492"/>
    </source>
</evidence>
<feature type="short sequence motif" description="Q motif" evidence="11">
    <location>
        <begin position="3"/>
        <end position="31"/>
    </location>
</feature>
<feature type="domain" description="Helicase C-terminal" evidence="15">
    <location>
        <begin position="228"/>
        <end position="376"/>
    </location>
</feature>
<evidence type="ECO:0000256" key="3">
    <source>
        <dbReference type="ARBA" id="ARBA00022741"/>
    </source>
</evidence>
<feature type="region of interest" description="Disordered" evidence="13">
    <location>
        <begin position="554"/>
        <end position="596"/>
    </location>
</feature>
<dbReference type="Gene3D" id="3.40.50.300">
    <property type="entry name" value="P-loop containing nucleotide triphosphate hydrolases"/>
    <property type="match status" value="2"/>
</dbReference>
<comment type="catalytic activity">
    <reaction evidence="9">
        <text>ATP + H2O = ADP + phosphate + H(+)</text>
        <dbReference type="Rhea" id="RHEA:13065"/>
        <dbReference type="ChEBI" id="CHEBI:15377"/>
        <dbReference type="ChEBI" id="CHEBI:15378"/>
        <dbReference type="ChEBI" id="CHEBI:30616"/>
        <dbReference type="ChEBI" id="CHEBI:43474"/>
        <dbReference type="ChEBI" id="CHEBI:456216"/>
        <dbReference type="EC" id="3.6.4.13"/>
    </reaction>
</comment>
<keyword evidence="3 12" id="KW-0547">Nucleotide-binding</keyword>
<dbReference type="GO" id="GO:0033592">
    <property type="term" value="F:RNA strand annealing activity"/>
    <property type="evidence" value="ECO:0007669"/>
    <property type="project" value="TreeGrafter"/>
</dbReference>
<dbReference type="InterPro" id="IPR000629">
    <property type="entry name" value="RNA-helicase_DEAD-box_CS"/>
</dbReference>
<evidence type="ECO:0000256" key="13">
    <source>
        <dbReference type="SAM" id="MobiDB-lite"/>
    </source>
</evidence>
<dbReference type="Pfam" id="PF00270">
    <property type="entry name" value="DEAD"/>
    <property type="match status" value="1"/>
</dbReference>
<evidence type="ECO:0000256" key="2">
    <source>
        <dbReference type="ARBA" id="ARBA00022490"/>
    </source>
</evidence>
<dbReference type="InterPro" id="IPR005580">
    <property type="entry name" value="DbpA/CsdA_RNA-bd_dom"/>
</dbReference>
<evidence type="ECO:0000313" key="18">
    <source>
        <dbReference type="Proteomes" id="UP000199355"/>
    </source>
</evidence>
<evidence type="ECO:0000256" key="1">
    <source>
        <dbReference type="ARBA" id="ARBA00012552"/>
    </source>
</evidence>
<dbReference type="GO" id="GO:0003724">
    <property type="term" value="F:RNA helicase activity"/>
    <property type="evidence" value="ECO:0007669"/>
    <property type="project" value="UniProtKB-EC"/>
</dbReference>
<evidence type="ECO:0000256" key="9">
    <source>
        <dbReference type="ARBA" id="ARBA00047984"/>
    </source>
</evidence>
<comment type="similarity">
    <text evidence="8 12">Belongs to the DEAD box helicase family.</text>
</comment>
<dbReference type="FunFam" id="3.40.50.300:FF:000108">
    <property type="entry name" value="ATP-dependent RNA helicase RhlE"/>
    <property type="match status" value="1"/>
</dbReference>
<evidence type="ECO:0000259" key="16">
    <source>
        <dbReference type="PROSITE" id="PS51195"/>
    </source>
</evidence>
<dbReference type="STRING" id="571438.SAMN05192586_11198"/>
<dbReference type="SMART" id="SM00487">
    <property type="entry name" value="DEXDc"/>
    <property type="match status" value="1"/>
</dbReference>
<evidence type="ECO:0000313" key="17">
    <source>
        <dbReference type="EMBL" id="SDF73580.1"/>
    </source>
</evidence>
<dbReference type="GO" id="GO:0005840">
    <property type="term" value="C:ribosome"/>
    <property type="evidence" value="ECO:0007669"/>
    <property type="project" value="TreeGrafter"/>
</dbReference>
<dbReference type="PANTHER" id="PTHR47963:SF8">
    <property type="entry name" value="ATP-DEPENDENT RNA HELICASE DEAD"/>
    <property type="match status" value="1"/>
</dbReference>
<keyword evidence="5 12" id="KW-0347">Helicase</keyword>
<keyword evidence="4 12" id="KW-0378">Hydrolase</keyword>
<dbReference type="AlphaFoldDB" id="A0A1G7NJY6"/>
<dbReference type="Pfam" id="PF03880">
    <property type="entry name" value="DbpA"/>
    <property type="match status" value="1"/>
</dbReference>
<dbReference type="InterPro" id="IPR027417">
    <property type="entry name" value="P-loop_NTPase"/>
</dbReference>
<dbReference type="CDD" id="cd18787">
    <property type="entry name" value="SF2_C_DEAD"/>
    <property type="match status" value="1"/>
</dbReference>
<evidence type="ECO:0000256" key="7">
    <source>
        <dbReference type="ARBA" id="ARBA00023016"/>
    </source>
</evidence>
<dbReference type="InterPro" id="IPR001650">
    <property type="entry name" value="Helicase_C-like"/>
</dbReference>
<evidence type="ECO:0000256" key="6">
    <source>
        <dbReference type="ARBA" id="ARBA00022840"/>
    </source>
</evidence>
<dbReference type="InterPro" id="IPR050547">
    <property type="entry name" value="DEAD_box_RNA_helicases"/>
</dbReference>
<dbReference type="GO" id="GO:0042255">
    <property type="term" value="P:ribosome assembly"/>
    <property type="evidence" value="ECO:0007669"/>
    <property type="project" value="UniProtKB-ARBA"/>
</dbReference>
<dbReference type="Proteomes" id="UP000199355">
    <property type="component" value="Unassembled WGS sequence"/>
</dbReference>
<dbReference type="Gene3D" id="3.30.70.330">
    <property type="match status" value="1"/>
</dbReference>
<evidence type="ECO:0000259" key="15">
    <source>
        <dbReference type="PROSITE" id="PS51194"/>
    </source>
</evidence>
<gene>
    <name evidence="17" type="ORF">SAMN05192586_11198</name>
</gene>
<evidence type="ECO:0000256" key="5">
    <source>
        <dbReference type="ARBA" id="ARBA00022806"/>
    </source>
</evidence>
<reference evidence="18" key="1">
    <citation type="submission" date="2016-10" db="EMBL/GenBank/DDBJ databases">
        <authorList>
            <person name="Varghese N."/>
            <person name="Submissions S."/>
        </authorList>
    </citation>
    <scope>NUCLEOTIDE SEQUENCE [LARGE SCALE GENOMIC DNA]</scope>
    <source>
        <strain evidence="18">KHC7</strain>
    </source>
</reference>
<organism evidence="17 18">
    <name type="scientific">Desulfovibrio legallii</name>
    <dbReference type="NCBI Taxonomy" id="571438"/>
    <lineage>
        <taxon>Bacteria</taxon>
        <taxon>Pseudomonadati</taxon>
        <taxon>Thermodesulfobacteriota</taxon>
        <taxon>Desulfovibrionia</taxon>
        <taxon>Desulfovibrionales</taxon>
        <taxon>Desulfovibrionaceae</taxon>
        <taxon>Desulfovibrio</taxon>
    </lineage>
</organism>
<evidence type="ECO:0000256" key="8">
    <source>
        <dbReference type="ARBA" id="ARBA00038437"/>
    </source>
</evidence>
<dbReference type="CDD" id="cd00268">
    <property type="entry name" value="DEADc"/>
    <property type="match status" value="1"/>
</dbReference>
<dbReference type="SMART" id="SM00490">
    <property type="entry name" value="HELICc"/>
    <property type="match status" value="1"/>
</dbReference>
<dbReference type="InterPro" id="IPR012677">
    <property type="entry name" value="Nucleotide-bd_a/b_plait_sf"/>
</dbReference>
<feature type="compositionally biased region" description="Basic and acidic residues" evidence="13">
    <location>
        <begin position="449"/>
        <end position="468"/>
    </location>
</feature>
<feature type="domain" description="Helicase ATP-binding" evidence="14">
    <location>
        <begin position="34"/>
        <end position="204"/>
    </location>
</feature>
<dbReference type="GO" id="GO:0005524">
    <property type="term" value="F:ATP binding"/>
    <property type="evidence" value="ECO:0007669"/>
    <property type="project" value="UniProtKB-KW"/>
</dbReference>
<evidence type="ECO:0000256" key="4">
    <source>
        <dbReference type="ARBA" id="ARBA00022801"/>
    </source>
</evidence>
<dbReference type="PROSITE" id="PS51192">
    <property type="entry name" value="HELICASE_ATP_BIND_1"/>
    <property type="match status" value="1"/>
</dbReference>
<dbReference type="EC" id="3.6.4.13" evidence="1"/>
<proteinExistence type="inferred from homology"/>
<dbReference type="GO" id="GO:0016787">
    <property type="term" value="F:hydrolase activity"/>
    <property type="evidence" value="ECO:0007669"/>
    <property type="project" value="UniProtKB-KW"/>
</dbReference>
<dbReference type="PROSITE" id="PS51194">
    <property type="entry name" value="HELICASE_CTER"/>
    <property type="match status" value="1"/>
</dbReference>
<dbReference type="PANTHER" id="PTHR47963">
    <property type="entry name" value="DEAD-BOX ATP-DEPENDENT RNA HELICASE 47, MITOCHONDRIAL"/>
    <property type="match status" value="1"/>
</dbReference>
<dbReference type="PROSITE" id="PS00039">
    <property type="entry name" value="DEAD_ATP_HELICASE"/>
    <property type="match status" value="1"/>
</dbReference>
<feature type="compositionally biased region" description="Basic residues" evidence="13">
    <location>
        <begin position="562"/>
        <end position="582"/>
    </location>
</feature>
<dbReference type="InterPro" id="IPR011545">
    <property type="entry name" value="DEAD/DEAH_box_helicase_dom"/>
</dbReference>
<dbReference type="InterPro" id="IPR057325">
    <property type="entry name" value="DeaD_dimer"/>
</dbReference>
<evidence type="ECO:0000256" key="10">
    <source>
        <dbReference type="ARBA" id="ARBA00074363"/>
    </source>
</evidence>
<dbReference type="RefSeq" id="WP_092154156.1">
    <property type="nucleotide sequence ID" value="NZ_FNBX01000011.1"/>
</dbReference>
<keyword evidence="18" id="KW-1185">Reference proteome</keyword>
<protein>
    <recommendedName>
        <fullName evidence="10">DEAD-box ATP-dependent RNA helicase RhpA</fullName>
        <ecNumber evidence="1">3.6.4.13</ecNumber>
    </recommendedName>
</protein>
<sequence length="596" mass="65973">MTASFEDLGLSQDLLSAVKELGFEEPSPIQLLAIPPLLEGCDAVGQAQTGTGKTAAFGLPLLEKLVPEKIVQALVLCPTRELTIQVATELIRLAAKKRGVSILPIYGGQSIERQFRALEKGVQVVVGTPGRLLDHLRRGTLRLSAVAMTVLDEADEMLDMGFREDIETILEQTPALCQRVLFSATMPPPIRELSKRFLRDPQMLTITHKMLTTPAIAQVYYEVRPYQKVDALCRVLDSQGFRKALVFCSTKRSVDEVSTHLQQRGYQADALHGDLAQAQRDRVMQRFRTEGVDILVATDVAARGIDVDDVDAVINYDMPHDVEKYVHRIGRTGRAGRDGKAFTFVTVRDRCKLRDIIRYTGARITQGRLPTLQDVDNLRLTRLLEEVLHAVKEDPLERWLAVLENFTAEHFPQGEAAHREISAALLKLLLQKTFGDQNAAGEDIFAEPRSARRPNDVQDREDRPEGKRQRGPRNAGPMRKLQLNVGHAHRVAPGQVVGAITGECGIPSSAIGAISIQPHCSLVEIAEDVADDVLAVLQKGVFICGIRVTARADSGKGTMTPTRKRFAGARRQHPGKFGKKMRTGKEATRDEKTPRQ</sequence>
<dbReference type="InterPro" id="IPR014001">
    <property type="entry name" value="Helicase_ATP-bd"/>
</dbReference>
<keyword evidence="6 12" id="KW-0067">ATP-binding</keyword>
<feature type="compositionally biased region" description="Basic and acidic residues" evidence="13">
    <location>
        <begin position="583"/>
        <end position="596"/>
    </location>
</feature>
<keyword evidence="7" id="KW-0346">Stress response</keyword>
<dbReference type="OrthoDB" id="9805696at2"/>
<dbReference type="InterPro" id="IPR044742">
    <property type="entry name" value="DEAD/DEAH_RhlB"/>
</dbReference>
<dbReference type="PROSITE" id="PS51195">
    <property type="entry name" value="Q_MOTIF"/>
    <property type="match status" value="1"/>
</dbReference>
<dbReference type="EMBL" id="FNBX01000011">
    <property type="protein sequence ID" value="SDF73580.1"/>
    <property type="molecule type" value="Genomic_DNA"/>
</dbReference>
<dbReference type="GO" id="GO:0009409">
    <property type="term" value="P:response to cold"/>
    <property type="evidence" value="ECO:0007669"/>
    <property type="project" value="TreeGrafter"/>
</dbReference>
<feature type="region of interest" description="Disordered" evidence="13">
    <location>
        <begin position="441"/>
        <end position="478"/>
    </location>
</feature>
<name>A0A1G7NJY6_9BACT</name>
<dbReference type="GO" id="GO:0005829">
    <property type="term" value="C:cytosol"/>
    <property type="evidence" value="ECO:0007669"/>
    <property type="project" value="TreeGrafter"/>
</dbReference>